<dbReference type="EMBL" id="NIRI02000013">
    <property type="protein sequence ID" value="KAG5453486.1"/>
    <property type="molecule type" value="Genomic_DNA"/>
</dbReference>
<accession>A0A8T1MX63</accession>
<name>A0A8T1MX63_CLOSI</name>
<sequence>MAMTNGTELAGNGFHNSLSAHCFTYPASFPLFKWLCEKSSSKKSVDWHTEHVAKPLIGYGWFLSANQVHHHSAVAPFRCLAAMPPEWSTRAGILPACPSLDRTSRDADVGFEPRTFRGTIPEDASLLLPALQVHRHYATSAERTLSLPVRLIGSHSEPKHSLIVIEHHYVSSINQCRMKLAHFVRPTPARELLQCHQFQLRRRLYQFSLSPPTDVSVVSLRLTNSVHAKLLSCPLIDQSFESLFDAWYTAQNVLSSCGSCHAQSGVRHLFQPIDPGYNALSYHAGVSPCLHETKPHAVIVRDSLENTTIRVRVVNAYRKQDREQDDIHTMADKLNPLVNSLSVAVSRSPNTSCQQMTLSTMRHWLSRCFGHMMHAMSTIVTASETTLPCATVLGLDGGVVGSAFGWLAPDVLADDGVEEHSTHISTCAEMSWARGGLESRGLAQVSRYQAVTLRQVPERQHQRANCQN</sequence>
<gene>
    <name evidence="1" type="ORF">CSKR_113960</name>
</gene>
<keyword evidence="2" id="KW-1185">Reference proteome</keyword>
<evidence type="ECO:0000313" key="1">
    <source>
        <dbReference type="EMBL" id="KAG5453486.1"/>
    </source>
</evidence>
<dbReference type="Proteomes" id="UP000286415">
    <property type="component" value="Unassembled WGS sequence"/>
</dbReference>
<organism evidence="1 2">
    <name type="scientific">Clonorchis sinensis</name>
    <name type="common">Chinese liver fluke</name>
    <dbReference type="NCBI Taxonomy" id="79923"/>
    <lineage>
        <taxon>Eukaryota</taxon>
        <taxon>Metazoa</taxon>
        <taxon>Spiralia</taxon>
        <taxon>Lophotrochozoa</taxon>
        <taxon>Platyhelminthes</taxon>
        <taxon>Trematoda</taxon>
        <taxon>Digenea</taxon>
        <taxon>Opisthorchiida</taxon>
        <taxon>Opisthorchiata</taxon>
        <taxon>Opisthorchiidae</taxon>
        <taxon>Clonorchis</taxon>
    </lineage>
</organism>
<reference evidence="1 2" key="2">
    <citation type="journal article" date="2021" name="Genomics">
        <title>High-quality reference genome for Clonorchis sinensis.</title>
        <authorList>
            <person name="Young N.D."/>
            <person name="Stroehlein A.J."/>
            <person name="Kinkar L."/>
            <person name="Wang T."/>
            <person name="Sohn W.M."/>
            <person name="Chang B.C.H."/>
            <person name="Kaur P."/>
            <person name="Weisz D."/>
            <person name="Dudchenko O."/>
            <person name="Aiden E.L."/>
            <person name="Korhonen P.K."/>
            <person name="Gasser R.B."/>
        </authorList>
    </citation>
    <scope>NUCLEOTIDE SEQUENCE [LARGE SCALE GENOMIC DNA]</scope>
    <source>
        <strain evidence="1">Cs-k2</strain>
    </source>
</reference>
<proteinExistence type="predicted"/>
<evidence type="ECO:0000313" key="2">
    <source>
        <dbReference type="Proteomes" id="UP000286415"/>
    </source>
</evidence>
<protein>
    <submittedName>
        <fullName evidence="1">Uncharacterized protein</fullName>
    </submittedName>
</protein>
<comment type="caution">
    <text evidence="1">The sequence shown here is derived from an EMBL/GenBank/DDBJ whole genome shotgun (WGS) entry which is preliminary data.</text>
</comment>
<reference evidence="1 2" key="1">
    <citation type="journal article" date="2018" name="Biotechnol. Adv.">
        <title>Improved genomic resources and new bioinformatic workflow for the carcinogenic parasite Clonorchis sinensis: Biotechnological implications.</title>
        <authorList>
            <person name="Wang D."/>
            <person name="Korhonen P.K."/>
            <person name="Gasser R.B."/>
            <person name="Young N.D."/>
        </authorList>
    </citation>
    <scope>NUCLEOTIDE SEQUENCE [LARGE SCALE GENOMIC DNA]</scope>
    <source>
        <strain evidence="1">Cs-k2</strain>
    </source>
</reference>
<dbReference type="AlphaFoldDB" id="A0A8T1MX63"/>